<organism evidence="1 2">
    <name type="scientific">Fibrella forsythiae</name>
    <dbReference type="NCBI Taxonomy" id="2817061"/>
    <lineage>
        <taxon>Bacteria</taxon>
        <taxon>Pseudomonadati</taxon>
        <taxon>Bacteroidota</taxon>
        <taxon>Cytophagia</taxon>
        <taxon>Cytophagales</taxon>
        <taxon>Spirosomataceae</taxon>
        <taxon>Fibrella</taxon>
    </lineage>
</organism>
<protein>
    <submittedName>
        <fullName evidence="1">Uncharacterized protein</fullName>
    </submittedName>
</protein>
<proteinExistence type="predicted"/>
<evidence type="ECO:0000313" key="2">
    <source>
        <dbReference type="Proteomes" id="UP000664628"/>
    </source>
</evidence>
<accession>A0ABS3JEN7</accession>
<comment type="caution">
    <text evidence="1">The sequence shown here is derived from an EMBL/GenBank/DDBJ whole genome shotgun (WGS) entry which is preliminary data.</text>
</comment>
<gene>
    <name evidence="1" type="ORF">J2I46_07650</name>
</gene>
<dbReference type="Proteomes" id="UP000664628">
    <property type="component" value="Unassembled WGS sequence"/>
</dbReference>
<sequence length="145" mass="15076">MGTVSAKKGPVDGCKGLFIVILLLVASSAWAQLPCQSPVSLTFDASSPQTCAQSPVSYTLDVTGATSATLTSTGSGTFSQQLIEARVIVSYTPSAADMLLSTITFTFQSDDPDRTGVCLAKQLAQQLTISPPTPCLPISAALIYR</sequence>
<evidence type="ECO:0000313" key="1">
    <source>
        <dbReference type="EMBL" id="MBO0948446.1"/>
    </source>
</evidence>
<reference evidence="1 2" key="1">
    <citation type="submission" date="2021-03" db="EMBL/GenBank/DDBJ databases">
        <title>Fibrella sp. HMF5405 genome sequencing and assembly.</title>
        <authorList>
            <person name="Kang H."/>
            <person name="Kim H."/>
            <person name="Bae S."/>
            <person name="Joh K."/>
        </authorList>
    </citation>
    <scope>NUCLEOTIDE SEQUENCE [LARGE SCALE GENOMIC DNA]</scope>
    <source>
        <strain evidence="1 2">HMF5405</strain>
    </source>
</reference>
<name>A0ABS3JEN7_9BACT</name>
<keyword evidence="2" id="KW-1185">Reference proteome</keyword>
<dbReference type="EMBL" id="JAFMYW010000002">
    <property type="protein sequence ID" value="MBO0948446.1"/>
    <property type="molecule type" value="Genomic_DNA"/>
</dbReference>
<dbReference type="RefSeq" id="WP_207328417.1">
    <property type="nucleotide sequence ID" value="NZ_JAFMYW010000002.1"/>
</dbReference>